<dbReference type="AlphaFoldDB" id="A0A916YHF7"/>
<evidence type="ECO:0000256" key="10">
    <source>
        <dbReference type="ARBA" id="ARBA00023136"/>
    </source>
</evidence>
<keyword evidence="4" id="KW-0597">Phosphoprotein</keyword>
<name>A0A916YHF7_9MICO</name>
<protein>
    <recommendedName>
        <fullName evidence="3">histidine kinase</fullName>
        <ecNumber evidence="3">2.7.13.3</ecNumber>
    </recommendedName>
</protein>
<keyword evidence="9" id="KW-0902">Two-component regulatory system</keyword>
<evidence type="ECO:0000313" key="16">
    <source>
        <dbReference type="Proteomes" id="UP000633205"/>
    </source>
</evidence>
<dbReference type="InterPro" id="IPR003594">
    <property type="entry name" value="HATPase_dom"/>
</dbReference>
<organism evidence="15 16">
    <name type="scientific">Microbacterium faecale</name>
    <dbReference type="NCBI Taxonomy" id="1804630"/>
    <lineage>
        <taxon>Bacteria</taxon>
        <taxon>Bacillati</taxon>
        <taxon>Actinomycetota</taxon>
        <taxon>Actinomycetes</taxon>
        <taxon>Micrococcales</taxon>
        <taxon>Microbacteriaceae</taxon>
        <taxon>Microbacterium</taxon>
    </lineage>
</organism>
<gene>
    <name evidence="15" type="ORF">GCM10010915_28900</name>
</gene>
<dbReference type="Proteomes" id="UP000633205">
    <property type="component" value="Unassembled WGS sequence"/>
</dbReference>
<evidence type="ECO:0000256" key="8">
    <source>
        <dbReference type="ARBA" id="ARBA00022989"/>
    </source>
</evidence>
<comment type="caution">
    <text evidence="15">The sequence shown here is derived from an EMBL/GenBank/DDBJ whole genome shotgun (WGS) entry which is preliminary data.</text>
</comment>
<dbReference type="CDD" id="cd00082">
    <property type="entry name" value="HisKA"/>
    <property type="match status" value="1"/>
</dbReference>
<keyword evidence="10 12" id="KW-0472">Membrane</keyword>
<dbReference type="EMBL" id="BMHO01000002">
    <property type="protein sequence ID" value="GGD45804.1"/>
    <property type="molecule type" value="Genomic_DNA"/>
</dbReference>
<dbReference type="InterPro" id="IPR005467">
    <property type="entry name" value="His_kinase_dom"/>
</dbReference>
<dbReference type="GO" id="GO:0000155">
    <property type="term" value="F:phosphorelay sensor kinase activity"/>
    <property type="evidence" value="ECO:0007669"/>
    <property type="project" value="InterPro"/>
</dbReference>
<dbReference type="InterPro" id="IPR004358">
    <property type="entry name" value="Sig_transdc_His_kin-like_C"/>
</dbReference>
<keyword evidence="6 12" id="KW-0812">Transmembrane</keyword>
<evidence type="ECO:0000259" key="13">
    <source>
        <dbReference type="PROSITE" id="PS50109"/>
    </source>
</evidence>
<feature type="domain" description="HAMP" evidence="14">
    <location>
        <begin position="211"/>
        <end position="263"/>
    </location>
</feature>
<proteinExistence type="predicted"/>
<dbReference type="SUPFAM" id="SSF158472">
    <property type="entry name" value="HAMP domain-like"/>
    <property type="match status" value="1"/>
</dbReference>
<evidence type="ECO:0000313" key="15">
    <source>
        <dbReference type="EMBL" id="GGD45804.1"/>
    </source>
</evidence>
<dbReference type="Pfam" id="PF00512">
    <property type="entry name" value="HisKA"/>
    <property type="match status" value="1"/>
</dbReference>
<evidence type="ECO:0000256" key="1">
    <source>
        <dbReference type="ARBA" id="ARBA00000085"/>
    </source>
</evidence>
<dbReference type="PRINTS" id="PR00344">
    <property type="entry name" value="BCTRLSENSOR"/>
</dbReference>
<evidence type="ECO:0000256" key="12">
    <source>
        <dbReference type="SAM" id="Phobius"/>
    </source>
</evidence>
<dbReference type="PANTHER" id="PTHR45436">
    <property type="entry name" value="SENSOR HISTIDINE KINASE YKOH"/>
    <property type="match status" value="1"/>
</dbReference>
<keyword evidence="8 12" id="KW-1133">Transmembrane helix</keyword>
<evidence type="ECO:0000256" key="3">
    <source>
        <dbReference type="ARBA" id="ARBA00012438"/>
    </source>
</evidence>
<evidence type="ECO:0000259" key="14">
    <source>
        <dbReference type="PROSITE" id="PS50885"/>
    </source>
</evidence>
<dbReference type="InterPro" id="IPR003661">
    <property type="entry name" value="HisK_dim/P_dom"/>
</dbReference>
<dbReference type="SUPFAM" id="SSF55874">
    <property type="entry name" value="ATPase domain of HSP90 chaperone/DNA topoisomerase II/histidine kinase"/>
    <property type="match status" value="1"/>
</dbReference>
<dbReference type="PANTHER" id="PTHR45436:SF5">
    <property type="entry name" value="SENSOR HISTIDINE KINASE TRCS"/>
    <property type="match status" value="1"/>
</dbReference>
<evidence type="ECO:0000256" key="5">
    <source>
        <dbReference type="ARBA" id="ARBA00022679"/>
    </source>
</evidence>
<evidence type="ECO:0000256" key="4">
    <source>
        <dbReference type="ARBA" id="ARBA00022553"/>
    </source>
</evidence>
<keyword evidence="16" id="KW-1185">Reference proteome</keyword>
<feature type="compositionally biased region" description="Basic and acidic residues" evidence="11">
    <location>
        <begin position="507"/>
        <end position="525"/>
    </location>
</feature>
<dbReference type="Gene3D" id="6.10.340.10">
    <property type="match status" value="1"/>
</dbReference>
<dbReference type="SMART" id="SM00388">
    <property type="entry name" value="HisKA"/>
    <property type="match status" value="1"/>
</dbReference>
<dbReference type="InterPro" id="IPR036097">
    <property type="entry name" value="HisK_dim/P_sf"/>
</dbReference>
<comment type="catalytic activity">
    <reaction evidence="1">
        <text>ATP + protein L-histidine = ADP + protein N-phospho-L-histidine.</text>
        <dbReference type="EC" id="2.7.13.3"/>
    </reaction>
</comment>
<feature type="region of interest" description="Disordered" evidence="11">
    <location>
        <begin position="481"/>
        <end position="525"/>
    </location>
</feature>
<dbReference type="SUPFAM" id="SSF47384">
    <property type="entry name" value="Homodimeric domain of signal transducing histidine kinase"/>
    <property type="match status" value="1"/>
</dbReference>
<accession>A0A916YHF7</accession>
<dbReference type="PROSITE" id="PS50885">
    <property type="entry name" value="HAMP"/>
    <property type="match status" value="1"/>
</dbReference>
<evidence type="ECO:0000256" key="7">
    <source>
        <dbReference type="ARBA" id="ARBA00022777"/>
    </source>
</evidence>
<feature type="domain" description="Histidine kinase" evidence="13">
    <location>
        <begin position="271"/>
        <end position="475"/>
    </location>
</feature>
<feature type="transmembrane region" description="Helical" evidence="12">
    <location>
        <begin position="20"/>
        <end position="45"/>
    </location>
</feature>
<reference evidence="15" key="1">
    <citation type="journal article" date="2014" name="Int. J. Syst. Evol. Microbiol.">
        <title>Complete genome sequence of Corynebacterium casei LMG S-19264T (=DSM 44701T), isolated from a smear-ripened cheese.</title>
        <authorList>
            <consortium name="US DOE Joint Genome Institute (JGI-PGF)"/>
            <person name="Walter F."/>
            <person name="Albersmeier A."/>
            <person name="Kalinowski J."/>
            <person name="Ruckert C."/>
        </authorList>
    </citation>
    <scope>NUCLEOTIDE SEQUENCE</scope>
    <source>
        <strain evidence="15">CGMCC 1.15152</strain>
    </source>
</reference>
<feature type="compositionally biased region" description="Pro residues" evidence="11">
    <location>
        <begin position="487"/>
        <end position="501"/>
    </location>
</feature>
<evidence type="ECO:0000256" key="2">
    <source>
        <dbReference type="ARBA" id="ARBA00004236"/>
    </source>
</evidence>
<dbReference type="SMART" id="SM00387">
    <property type="entry name" value="HATPase_c"/>
    <property type="match status" value="1"/>
</dbReference>
<keyword evidence="5" id="KW-0808">Transferase</keyword>
<dbReference type="Gene3D" id="1.10.287.130">
    <property type="match status" value="1"/>
</dbReference>
<dbReference type="PROSITE" id="PS50109">
    <property type="entry name" value="HIS_KIN"/>
    <property type="match status" value="1"/>
</dbReference>
<dbReference type="SMART" id="SM00304">
    <property type="entry name" value="HAMP"/>
    <property type="match status" value="1"/>
</dbReference>
<keyword evidence="7 15" id="KW-0418">Kinase</keyword>
<sequence>MTPEQKRRRRPRWRLPVLSVRTRLLTVIALVAAIGLLGVGLTVYVTERQRILASTDDLLRSNLESAQMLIEQHTEEEPDTTAEEALRIIVQRVSPDDNMGVLGVVDGTASLVPGVALDLSLESRPDFVSHVVSAADRRGGHLGRYATDDVAWAYFATPVLLSGLQEEDVLFVMAYDLQAELGEINTAGRAYLVASAAMLVFIIAIGGAVAGRLLRPLRQMRETAERVSGQALDERLPIVGRDDVSELARTMNDMLDRIDASLGAQRKLVSDVRHELRTPITIVRGHLELMDPAHPDDVADTRELTMDELDRMSSLVQDLSEMAALEGRPELRPEPTDVGDLIDQIVRKARAIDGAAVSRRSSVTLVADVDPGRITQAMLQLVQNAVTHGGGQIEIGSRVTSDALELWVRDHGPGVPEDAKQKVFDRFFRGSESTSGSGLGLHIVGAIARAHGGTARVHDASGGGAVFVLSVPLSPAAASAAVSAPDVPDPGTIPPRPPLPGPGGLRRAPDAHGDKEMTDGIDSDR</sequence>
<dbReference type="RefSeq" id="WP_188713101.1">
    <property type="nucleotide sequence ID" value="NZ_BMHO01000002.1"/>
</dbReference>
<dbReference type="Pfam" id="PF00672">
    <property type="entry name" value="HAMP"/>
    <property type="match status" value="1"/>
</dbReference>
<dbReference type="Pfam" id="PF02518">
    <property type="entry name" value="HATPase_c"/>
    <property type="match status" value="1"/>
</dbReference>
<dbReference type="InterPro" id="IPR003660">
    <property type="entry name" value="HAMP_dom"/>
</dbReference>
<dbReference type="CDD" id="cd06225">
    <property type="entry name" value="HAMP"/>
    <property type="match status" value="1"/>
</dbReference>
<evidence type="ECO:0000256" key="6">
    <source>
        <dbReference type="ARBA" id="ARBA00022692"/>
    </source>
</evidence>
<dbReference type="GO" id="GO:0005886">
    <property type="term" value="C:plasma membrane"/>
    <property type="evidence" value="ECO:0007669"/>
    <property type="project" value="UniProtKB-SubCell"/>
</dbReference>
<dbReference type="Gene3D" id="3.30.565.10">
    <property type="entry name" value="Histidine kinase-like ATPase, C-terminal domain"/>
    <property type="match status" value="1"/>
</dbReference>
<evidence type="ECO:0000256" key="9">
    <source>
        <dbReference type="ARBA" id="ARBA00023012"/>
    </source>
</evidence>
<comment type="subcellular location">
    <subcellularLocation>
        <location evidence="2">Cell membrane</location>
    </subcellularLocation>
</comment>
<dbReference type="EC" id="2.7.13.3" evidence="3"/>
<dbReference type="InterPro" id="IPR050428">
    <property type="entry name" value="TCS_sensor_his_kinase"/>
</dbReference>
<feature type="transmembrane region" description="Helical" evidence="12">
    <location>
        <begin position="190"/>
        <end position="211"/>
    </location>
</feature>
<dbReference type="InterPro" id="IPR036890">
    <property type="entry name" value="HATPase_C_sf"/>
</dbReference>
<evidence type="ECO:0000256" key="11">
    <source>
        <dbReference type="SAM" id="MobiDB-lite"/>
    </source>
</evidence>
<reference evidence="15" key="2">
    <citation type="submission" date="2020-09" db="EMBL/GenBank/DDBJ databases">
        <authorList>
            <person name="Sun Q."/>
            <person name="Zhou Y."/>
        </authorList>
    </citation>
    <scope>NUCLEOTIDE SEQUENCE</scope>
    <source>
        <strain evidence="15">CGMCC 1.15152</strain>
    </source>
</reference>
<dbReference type="CDD" id="cd00075">
    <property type="entry name" value="HATPase"/>
    <property type="match status" value="1"/>
</dbReference>